<keyword evidence="1" id="KW-0319">Glycerol metabolism</keyword>
<evidence type="ECO:0000313" key="2">
    <source>
        <dbReference type="EMBL" id="CEG22123.1"/>
    </source>
</evidence>
<comment type="function">
    <text evidence="1">Regulates expression of the glpD operon. In the presence of glycerol 3-phosphate (G3P) causes antitermination of transcription of glpD at the inverted repeat of the leader region to enhance its transcription. Binds and stabilizes glpD leader mRNA.</text>
</comment>
<dbReference type="GO" id="GO:0006071">
    <property type="term" value="P:glycerol metabolic process"/>
    <property type="evidence" value="ECO:0007669"/>
    <property type="project" value="UniProtKB-UniRule"/>
</dbReference>
<dbReference type="GO" id="GO:0045893">
    <property type="term" value="P:positive regulation of DNA-templated transcription"/>
    <property type="evidence" value="ECO:0007669"/>
    <property type="project" value="TreeGrafter"/>
</dbReference>
<keyword evidence="1" id="KW-0805">Transcription regulation</keyword>
<dbReference type="PANTHER" id="PTHR35787:SF1">
    <property type="entry name" value="GLYCEROL UPTAKE OPERON ANTITERMINATOR REGULATORY PROTEIN"/>
    <property type="match status" value="1"/>
</dbReference>
<keyword evidence="3" id="KW-1185">Reference proteome</keyword>
<dbReference type="SUPFAM" id="SSF110391">
    <property type="entry name" value="GlpP-like"/>
    <property type="match status" value="1"/>
</dbReference>
<gene>
    <name evidence="2" type="ORF">BN1080_01043</name>
</gene>
<dbReference type="GO" id="GO:0003723">
    <property type="term" value="F:RNA binding"/>
    <property type="evidence" value="ECO:0007669"/>
    <property type="project" value="UniProtKB-KW"/>
</dbReference>
<accession>A0A098EIL6</accession>
<organism evidence="2 3">
    <name type="scientific">Planococcus massiliensis</name>
    <dbReference type="NCBI Taxonomy" id="1499687"/>
    <lineage>
        <taxon>Bacteria</taxon>
        <taxon>Bacillati</taxon>
        <taxon>Bacillota</taxon>
        <taxon>Bacilli</taxon>
        <taxon>Bacillales</taxon>
        <taxon>Caryophanaceae</taxon>
        <taxon>Planococcus</taxon>
    </lineage>
</organism>
<evidence type="ECO:0000256" key="1">
    <source>
        <dbReference type="PIRNR" id="PIRNR016897"/>
    </source>
</evidence>
<dbReference type="AlphaFoldDB" id="A0A098EIL6"/>
<dbReference type="Gene3D" id="3.20.20.70">
    <property type="entry name" value="Aldolase class I"/>
    <property type="match status" value="1"/>
</dbReference>
<dbReference type="InterPro" id="IPR013785">
    <property type="entry name" value="Aldolase_TIM"/>
</dbReference>
<reference evidence="2 3" key="1">
    <citation type="submission" date="2014-09" db="EMBL/GenBank/DDBJ databases">
        <authorList>
            <person name="Urmite Genomes Urmite Genomes"/>
        </authorList>
    </citation>
    <scope>NUCLEOTIDE SEQUENCE [LARGE SCALE GENOMIC DNA]</scope>
    <source>
        <strain evidence="2 3">ES2</strain>
    </source>
</reference>
<proteinExistence type="predicted"/>
<sequence length="181" mass="20262">MADLKGVLPALRNMKEFERLLKSDHEYIIYLEVRLSQLKTLVQAAKKADKKVILHVDLIQGLKADMYGIEYLVREIKPDGIVSTRSNVITLAKKNKLMTIQRLFLLDSQALENNINLINQVKPDYIELLPGIIPTVIKEVKEKTGIPVIAGGLIRTAEDISLAYKGGAVAISTSQPELWDK</sequence>
<dbReference type="Pfam" id="PF04309">
    <property type="entry name" value="G3P_antiterm"/>
    <property type="match status" value="1"/>
</dbReference>
<dbReference type="InterPro" id="IPR006699">
    <property type="entry name" value="GlpP"/>
</dbReference>
<dbReference type="RefSeq" id="WP_052650850.1">
    <property type="nucleotide sequence ID" value="NZ_CCXS01000001.1"/>
</dbReference>
<evidence type="ECO:0000313" key="3">
    <source>
        <dbReference type="Proteomes" id="UP000043699"/>
    </source>
</evidence>
<dbReference type="EMBL" id="CCXS01000001">
    <property type="protein sequence ID" value="CEG22123.1"/>
    <property type="molecule type" value="Genomic_DNA"/>
</dbReference>
<dbReference type="GO" id="GO:0001072">
    <property type="term" value="F:transcription antitermination factor activity, RNA binding"/>
    <property type="evidence" value="ECO:0007669"/>
    <property type="project" value="TreeGrafter"/>
</dbReference>
<dbReference type="PANTHER" id="PTHR35787">
    <property type="entry name" value="GLYCEROL UPTAKE OPERON ANTITERMINATOR REGULATORY PROTEIN"/>
    <property type="match status" value="1"/>
</dbReference>
<keyword evidence="1" id="KW-0804">Transcription</keyword>
<dbReference type="OrthoDB" id="9799580at2"/>
<keyword evidence="1" id="KW-0694">RNA-binding</keyword>
<dbReference type="PIRSF" id="PIRSF016897">
    <property type="entry name" value="GlpP"/>
    <property type="match status" value="1"/>
</dbReference>
<name>A0A098EIL6_9BACL</name>
<protein>
    <recommendedName>
        <fullName evidence="1">Glycerol uptake operon antiterminator regulatory protein</fullName>
    </recommendedName>
</protein>
<dbReference type="STRING" id="1499687.BN1080_01043"/>
<dbReference type="Proteomes" id="UP000043699">
    <property type="component" value="Unassembled WGS sequence"/>
</dbReference>